<keyword evidence="9" id="KW-0325">Glycoprotein</keyword>
<feature type="compositionally biased region" description="Basic and acidic residues" evidence="10">
    <location>
        <begin position="1762"/>
        <end position="1774"/>
    </location>
</feature>
<evidence type="ECO:0000256" key="6">
    <source>
        <dbReference type="ARBA" id="ARBA00022889"/>
    </source>
</evidence>
<dbReference type="PROSITE" id="PS50279">
    <property type="entry name" value="BPTI_KUNITZ_2"/>
    <property type="match status" value="1"/>
</dbReference>
<proteinExistence type="predicted"/>
<feature type="region of interest" description="Disordered" evidence="10">
    <location>
        <begin position="1603"/>
        <end position="1935"/>
    </location>
</feature>
<dbReference type="FunFam" id="3.40.50.410:FF:000021">
    <property type="entry name" value="Collagen, type VI, alpha 3"/>
    <property type="match status" value="1"/>
</dbReference>
<protein>
    <submittedName>
        <fullName evidence="13">Collagen type VI alpha 6 chain</fullName>
    </submittedName>
</protein>
<comment type="subcellular location">
    <subcellularLocation>
        <location evidence="1">Secreted</location>
        <location evidence="1">Extracellular space</location>
        <location evidence="1">Extracellular matrix</location>
    </subcellularLocation>
</comment>
<dbReference type="SUPFAM" id="SSF53300">
    <property type="entry name" value="vWA-like"/>
    <property type="match status" value="10"/>
</dbReference>
<dbReference type="PROSITE" id="PS50234">
    <property type="entry name" value="VWFA"/>
    <property type="match status" value="9"/>
</dbReference>
<dbReference type="Pfam" id="PF00014">
    <property type="entry name" value="Kunitz_BPTI"/>
    <property type="match status" value="1"/>
</dbReference>
<evidence type="ECO:0000256" key="8">
    <source>
        <dbReference type="ARBA" id="ARBA00023157"/>
    </source>
</evidence>
<feature type="compositionally biased region" description="Basic residues" evidence="10">
    <location>
        <begin position="15"/>
        <end position="25"/>
    </location>
</feature>
<dbReference type="GO" id="GO:0004867">
    <property type="term" value="F:serine-type endopeptidase inhibitor activity"/>
    <property type="evidence" value="ECO:0007669"/>
    <property type="project" value="InterPro"/>
</dbReference>
<keyword evidence="8" id="KW-1015">Disulfide bond</keyword>
<evidence type="ECO:0000256" key="9">
    <source>
        <dbReference type="ARBA" id="ARBA00023180"/>
    </source>
</evidence>
<feature type="domain" description="VWFA" evidence="11">
    <location>
        <begin position="264"/>
        <end position="435"/>
    </location>
</feature>
<dbReference type="Proteomes" id="UP000007635">
    <property type="component" value="Chromosome XX"/>
</dbReference>
<feature type="domain" description="BPTI/Kunitz inhibitor" evidence="12">
    <location>
        <begin position="2433"/>
        <end position="2483"/>
    </location>
</feature>
<feature type="domain" description="VWFA" evidence="11">
    <location>
        <begin position="1020"/>
        <end position="1193"/>
    </location>
</feature>
<dbReference type="Pfam" id="PF13768">
    <property type="entry name" value="VWA_3"/>
    <property type="match status" value="1"/>
</dbReference>
<dbReference type="SUPFAM" id="SSF57362">
    <property type="entry name" value="BPTI-like"/>
    <property type="match status" value="1"/>
</dbReference>
<feature type="domain" description="VWFA" evidence="11">
    <location>
        <begin position="840"/>
        <end position="1009"/>
    </location>
</feature>
<dbReference type="InterPro" id="IPR036880">
    <property type="entry name" value="Kunitz_BPTI_sf"/>
</dbReference>
<feature type="domain" description="VWFA" evidence="11">
    <location>
        <begin position="69"/>
        <end position="247"/>
    </location>
</feature>
<reference evidence="13 14" key="1">
    <citation type="journal article" date="2021" name="G3 (Bethesda)">
        <title>Improved contiguity of the threespine stickleback genome using long-read sequencing.</title>
        <authorList>
            <person name="Nath S."/>
            <person name="Shaw D.E."/>
            <person name="White M.A."/>
        </authorList>
    </citation>
    <scope>NUCLEOTIDE SEQUENCE [LARGE SCALE GENOMIC DNA]</scope>
    <source>
        <strain evidence="13 14">Lake Benthic</strain>
    </source>
</reference>
<dbReference type="Pfam" id="PF00092">
    <property type="entry name" value="VWA"/>
    <property type="match status" value="9"/>
</dbReference>
<dbReference type="InterPro" id="IPR002223">
    <property type="entry name" value="Kunitz_BPTI"/>
</dbReference>
<dbReference type="FunFam" id="3.40.50.410:FF:000016">
    <property type="entry name" value="Collagen type VI alpha 3 chain"/>
    <property type="match status" value="1"/>
</dbReference>
<feature type="compositionally biased region" description="Gly residues" evidence="10">
    <location>
        <begin position="1791"/>
        <end position="1806"/>
    </location>
</feature>
<feature type="compositionally biased region" description="Low complexity" evidence="10">
    <location>
        <begin position="1608"/>
        <end position="1630"/>
    </location>
</feature>
<dbReference type="Gene3D" id="3.40.50.410">
    <property type="entry name" value="von Willebrand factor, type A domain"/>
    <property type="match status" value="10"/>
</dbReference>
<keyword evidence="14" id="KW-1185">Reference proteome</keyword>
<evidence type="ECO:0000259" key="12">
    <source>
        <dbReference type="PROSITE" id="PS50279"/>
    </source>
</evidence>
<reference evidence="13" key="3">
    <citation type="submission" date="2025-09" db="UniProtKB">
        <authorList>
            <consortium name="Ensembl"/>
        </authorList>
    </citation>
    <scope>IDENTIFICATION</scope>
</reference>
<dbReference type="InterPro" id="IPR020901">
    <property type="entry name" value="Prtase_inh_Kunz-CS"/>
</dbReference>
<dbReference type="SMART" id="SM00327">
    <property type="entry name" value="VWA"/>
    <property type="match status" value="10"/>
</dbReference>
<dbReference type="Ensembl" id="ENSGACT00000034127.1">
    <property type="protein sequence ID" value="ENSGACP00000036778.1"/>
    <property type="gene ID" value="ENSGACG00000027316.1"/>
</dbReference>
<dbReference type="InterPro" id="IPR050525">
    <property type="entry name" value="ECM_Assembly_Org"/>
</dbReference>
<dbReference type="CDD" id="cd01472">
    <property type="entry name" value="vWA_collagen"/>
    <property type="match status" value="3"/>
</dbReference>
<feature type="region of interest" description="Disordered" evidence="10">
    <location>
        <begin position="2393"/>
        <end position="2416"/>
    </location>
</feature>
<dbReference type="GO" id="GO:0005615">
    <property type="term" value="C:extracellular space"/>
    <property type="evidence" value="ECO:0007669"/>
    <property type="project" value="TreeGrafter"/>
</dbReference>
<dbReference type="InterPro" id="IPR036465">
    <property type="entry name" value="vWFA_dom_sf"/>
</dbReference>
<dbReference type="PANTHER" id="PTHR24020">
    <property type="entry name" value="COLLAGEN ALPHA"/>
    <property type="match status" value="1"/>
</dbReference>
<dbReference type="Pfam" id="PF01391">
    <property type="entry name" value="Collagen"/>
    <property type="match status" value="1"/>
</dbReference>
<dbReference type="SMART" id="SM00131">
    <property type="entry name" value="KU"/>
    <property type="match status" value="1"/>
</dbReference>
<keyword evidence="7" id="KW-0176">Collagen</keyword>
<feature type="domain" description="VWFA" evidence="11">
    <location>
        <begin position="2174"/>
        <end position="2367"/>
    </location>
</feature>
<feature type="domain" description="VWFA" evidence="11">
    <location>
        <begin position="652"/>
        <end position="824"/>
    </location>
</feature>
<dbReference type="CDD" id="cd01450">
    <property type="entry name" value="vWFA_subfamily_ECM"/>
    <property type="match status" value="3"/>
</dbReference>
<evidence type="ECO:0000256" key="2">
    <source>
        <dbReference type="ARBA" id="ARBA00022525"/>
    </source>
</evidence>
<dbReference type="PANTHER" id="PTHR24020:SF86">
    <property type="entry name" value="COLLAGEN, TYPE VI, ALPHA 4"/>
    <property type="match status" value="1"/>
</dbReference>
<keyword evidence="4" id="KW-0732">Signal</keyword>
<dbReference type="FunFam" id="4.10.410.10:FF:000020">
    <property type="entry name" value="Collagen, type VI, alpha 3"/>
    <property type="match status" value="1"/>
</dbReference>
<dbReference type="GO" id="GO:0007155">
    <property type="term" value="P:cell adhesion"/>
    <property type="evidence" value="ECO:0007669"/>
    <property type="project" value="UniProtKB-KW"/>
</dbReference>
<dbReference type="PRINTS" id="PR00759">
    <property type="entry name" value="BASICPTASE"/>
</dbReference>
<evidence type="ECO:0000313" key="14">
    <source>
        <dbReference type="Proteomes" id="UP000007635"/>
    </source>
</evidence>
<organism evidence="13 14">
    <name type="scientific">Gasterosteus aculeatus aculeatus</name>
    <name type="common">three-spined stickleback</name>
    <dbReference type="NCBI Taxonomy" id="481459"/>
    <lineage>
        <taxon>Eukaryota</taxon>
        <taxon>Metazoa</taxon>
        <taxon>Chordata</taxon>
        <taxon>Craniata</taxon>
        <taxon>Vertebrata</taxon>
        <taxon>Euteleostomi</taxon>
        <taxon>Actinopterygii</taxon>
        <taxon>Neopterygii</taxon>
        <taxon>Teleostei</taxon>
        <taxon>Neoteleostei</taxon>
        <taxon>Acanthomorphata</taxon>
        <taxon>Eupercaria</taxon>
        <taxon>Perciformes</taxon>
        <taxon>Cottioidei</taxon>
        <taxon>Gasterosteales</taxon>
        <taxon>Gasterosteidae</taxon>
        <taxon>Gasterosteus</taxon>
    </lineage>
</organism>
<evidence type="ECO:0000256" key="10">
    <source>
        <dbReference type="SAM" id="MobiDB-lite"/>
    </source>
</evidence>
<evidence type="ECO:0000256" key="1">
    <source>
        <dbReference type="ARBA" id="ARBA00004498"/>
    </source>
</evidence>
<dbReference type="InterPro" id="IPR008160">
    <property type="entry name" value="Collagen"/>
</dbReference>
<feature type="region of interest" description="Disordered" evidence="10">
    <location>
        <begin position="1"/>
        <end position="36"/>
    </location>
</feature>
<feature type="domain" description="VWFA" evidence="11">
    <location>
        <begin position="451"/>
        <end position="627"/>
    </location>
</feature>
<evidence type="ECO:0000313" key="13">
    <source>
        <dbReference type="Ensembl" id="ENSGACP00000036778.1"/>
    </source>
</evidence>
<dbReference type="GeneTree" id="ENSGT00940000155619"/>
<dbReference type="FunFam" id="3.40.50.410:FF:000001">
    <property type="entry name" value="Collagen, type XII, alpha 1"/>
    <property type="match status" value="1"/>
</dbReference>
<reference evidence="13" key="2">
    <citation type="submission" date="2025-08" db="UniProtKB">
        <authorList>
            <consortium name="Ensembl"/>
        </authorList>
    </citation>
    <scope>IDENTIFICATION</scope>
</reference>
<evidence type="ECO:0000256" key="5">
    <source>
        <dbReference type="ARBA" id="ARBA00022737"/>
    </source>
</evidence>
<evidence type="ECO:0000256" key="3">
    <source>
        <dbReference type="ARBA" id="ARBA00022530"/>
    </source>
</evidence>
<dbReference type="FunFam" id="3.40.50.410:FF:000004">
    <property type="entry name" value="collagen alpha-6(VI) chain"/>
    <property type="match status" value="4"/>
</dbReference>
<dbReference type="PRINTS" id="PR00453">
    <property type="entry name" value="VWFADOMAIN"/>
</dbReference>
<accession>A0AAQ4PFR1</accession>
<feature type="domain" description="VWFA" evidence="11">
    <location>
        <begin position="1207"/>
        <end position="1376"/>
    </location>
</feature>
<keyword evidence="2" id="KW-0964">Secreted</keyword>
<evidence type="ECO:0000259" key="11">
    <source>
        <dbReference type="PROSITE" id="PS50234"/>
    </source>
</evidence>
<dbReference type="GO" id="GO:0005581">
    <property type="term" value="C:collagen trimer"/>
    <property type="evidence" value="ECO:0007669"/>
    <property type="project" value="UniProtKB-KW"/>
</dbReference>
<evidence type="ECO:0000256" key="4">
    <source>
        <dbReference type="ARBA" id="ARBA00022729"/>
    </source>
</evidence>
<evidence type="ECO:0000256" key="7">
    <source>
        <dbReference type="ARBA" id="ARBA00023119"/>
    </source>
</evidence>
<dbReference type="CDD" id="cd22631">
    <property type="entry name" value="Kunitz_collagen_alpha6_VI-like"/>
    <property type="match status" value="1"/>
</dbReference>
<keyword evidence="6" id="KW-0130">Cell adhesion</keyword>
<dbReference type="Gene3D" id="4.10.410.10">
    <property type="entry name" value="Pancreatic trypsin inhibitor Kunitz domain"/>
    <property type="match status" value="1"/>
</dbReference>
<feature type="compositionally biased region" description="Gly residues" evidence="10">
    <location>
        <begin position="1901"/>
        <end position="1916"/>
    </location>
</feature>
<feature type="domain" description="VWFA" evidence="11">
    <location>
        <begin position="1966"/>
        <end position="2147"/>
    </location>
</feature>
<sequence>MEISCVGTVPDDRPRQHRQTHRAKGRKSETPSRPSMEGRTSLLLCLIAVACSSGSAALTRECEIATVADIVFLVDGSGSIGEDNFEEVRSFIRSAIEALDIGINKVRVGLAQFSNEPIAEFLLKDHKNKKSLQAAVDTFPYRKGGTKTGKAIDFLRNNYFTEEAGSRVNRRVPQIAVVITDGGSQDNVKLPAQLLRQRGVIIFAIGVGAANHTELVSIANRPSERFLYSIDNYQALQSKRDDLLQTVCISVDDQRQALTDRFGDIFFLLDSNIAIGQFNIFKKDFIRLIKNLDVGASAYRIGLAQYGEDPKVEFNLSTHQTKPQTLAAIERFRLRPPSNRQRNLGIALKYASDHFFTREAGGRAHLGAPQSLVVVSGGDSTDFVSDGAHLLKSSEITVYGMSAGASQTAIESVASPGFTFMSALVYQLKESLTTVKNESISEDCKAVNMADIVFVVDESGSITTPNFQLVRDFLRSVVSGLKVGPTKVQVGIVTYNDESTPRVYLNSFDEKAEILQFINILPYNGGGTKTGAALNFTLKNMFVEKKGSRIGKGVQQVAVVITDGDSQDDVAKAAASLRRAGVTIYTVGVGNYSKTELVKMASQTSNVFEVKSFEDLRHTARKLQKNLCNNLGIIDSNEEDINKACVKKDVADIFFLIDNSGSIDDQDFNDIKTFIFKFLNTFRIDPDHFRLGVAKYADSPTTEFTLTNHRDVESVKNAISAVRHIGGGRNTVRNTGTALLHMGKEFKKNRRDPKVPEYLIIITDGQSADEVKAPAENLRAQGIITYATGVKDSTRTELEEIAGDPSRTFYVSNFDALKSIDNKVITDICTEEACRNVQGDVFFLTRGIKEEEDFRKLKEFMKSLIRKTTQQNELRVGLMQFTSESRLEFPLKPSTSMEEMISAIDEMEQMTGDTYLGNALENVLQYFDETEGGRPHAGQKLIVITDRKSDDEVKGPAKALREKGVVIYAINVGGDSDHLAVISNSGDRVYNVRDFDALKDLEAKFVSKVCENVCLLVQADIIFLVDTSKSIDATEFKNMQTFMKTVVDQTKVGKENTRFGLISYSTKTTRHFELKEHDSKLQVLKGIDITIPERDDTHTAAALEFSLKYFKAEYGGRRELGVPQILMVITDGEATDPTDLKKNSDALRSNGVNVVSIGVANASRGELETMADDPSKVFFVDKFEGLTTLYRRMSNIFCSKTACNNSDIVFLIDRSGSINSTQHEKIKAFTVDMVKQFNISEDRVHIGLAQFAMDFNHEFYLNQHFEKEACVSHIQRLKYTSGTTNIGKALRHIEKYFDTSHGGRIGVPKILVLISDGNSDDGVLEAGVHLRGLGIIVYAIAVGDYYPVELHRITGAPKRIFPTNSFDELPEVVQKVVNEICSGDQPKPDPDCSIDIAMGFDISQEGRAPGEILISGHAKLQAYLPDIVRYVSSVPSLCCVDSGPVKTKIAFRVVVGDGKSLYDTNFEAYNNDTVYKVMNTLMSGPAFFNAALLNSFKTMFNEKSKAGVKVLVIFSDGIDDDVMTLEQESQRLQQSGVSALLTVALDGARDPAQLQMVEFGRGFGYKLPLSIGMTSVGSSVLKQIDTVASRECCHVTCKCSGNEGVRGSRGPPGSKGPRGPSGQPGFPGEEGVSGERGRPGPSGPPGFSGCPGPRGHKGSRGLSGNKGENGEDGLGGVNGEQGLTGPDGGRGPRGDSGNPGIPGLRGEVGLKGQRGLRGDPGEPGGDNNRLGVKGDPGNQGLPGTAGQDGEKGEDGDTGNRGPDGRRGSAGEKGKPGKPGEPGLQGPRGASGPQGKGGEAGGRGPKGLSGFPGVQGIPGPAGDPGSAGRNGANGPKGQPGDPGVKGGPGLQGPRGAPGLDGKDGQGPPGPKGAKGDLGFPGYPGVQGEDGLEGTKGYPGPKGNQGRGGNAGGSGTYGDPGDQGHPGYRGPRGPPGGKGMTECQLISYIRDNCACYNGQSECPAYPTELVLGLDISEDVDSDAFERQRSVLLFLLDKITVSESNCPTGARVAVVAYSDYVEYLIRFHDYRRKSQLIELVKNIALERTSKRRKLGAAMRFVGRNVFKRVRAGMMMRKVAVFLSNGPSQDVEDIVTAVMEYQALGIVPAVISLRNAPTVGRAMEVDNSGRSIFSVLRKDMAADLKRVQNCAVCYDPCQSPDQCPFIQEPVGPQEVDMDLVMVADGSREMQADEYRGVQQLLGSVLEQLVVSPQPRRAGNQARVAVVQQSGAQDIKVAFGFGTYQTSALMRNHLIRNMTQRGGSSALGRTLEFTLQEVLLKAGQPRRRRVLLTVVGTKTSVEDRAKLRYISQKAKCEGVALFVVTVGGRYDRTQVEELASPPVHQHLIHMGSLKAEEQGYVQRFFRVFLSALNKQINPYPPPSLKRTCNQLTDKELYLPDGQGTTEQRDEETGGQTQSGHMDVTETVGDGQSFFSDICFLSKDAGNCSNYAMKWFFDSDQGRCSRFWYSGCGGNENRFEMLKDCERLCPTKRAGGGGGTGGVAAGGSIAGRLRRLKKAALH</sequence>
<dbReference type="PROSITE" id="PS00280">
    <property type="entry name" value="BPTI_KUNITZ_1"/>
    <property type="match status" value="1"/>
</dbReference>
<feature type="compositionally biased region" description="Gly residues" evidence="10">
    <location>
        <begin position="1842"/>
        <end position="1851"/>
    </location>
</feature>
<name>A0AAQ4PFR1_GASAC</name>
<keyword evidence="5" id="KW-0677">Repeat</keyword>
<keyword evidence="3" id="KW-0272">Extracellular matrix</keyword>
<dbReference type="InterPro" id="IPR002035">
    <property type="entry name" value="VWF_A"/>
</dbReference>